<evidence type="ECO:0000313" key="2">
    <source>
        <dbReference type="Proteomes" id="UP001371224"/>
    </source>
</evidence>
<comment type="caution">
    <text evidence="1">The sequence shown here is derived from an EMBL/GenBank/DDBJ whole genome shotgun (WGS) entry which is preliminary data.</text>
</comment>
<gene>
    <name evidence="1" type="ORF">WDU99_08300</name>
</gene>
<protein>
    <submittedName>
        <fullName evidence="1">Uncharacterized protein</fullName>
    </submittedName>
</protein>
<evidence type="ECO:0000313" key="1">
    <source>
        <dbReference type="EMBL" id="MEJ1088315.1"/>
    </source>
</evidence>
<sequence>MTMTAEATKTCPHCTRDLPVSAFALRKRGGESRQAWCRDCINETRREAYARRTT</sequence>
<dbReference type="RefSeq" id="WP_337331983.1">
    <property type="nucleotide sequence ID" value="NZ_JBBDGM010000006.1"/>
</dbReference>
<proteinExistence type="predicted"/>
<name>A0ABU8LBD6_9MICO</name>
<accession>A0ABU8LBD6</accession>
<keyword evidence="2" id="KW-1185">Reference proteome</keyword>
<reference evidence="1 2" key="1">
    <citation type="submission" date="2024-02" db="EMBL/GenBank/DDBJ databases">
        <authorList>
            <person name="Saticioglu I.B."/>
        </authorList>
    </citation>
    <scope>NUCLEOTIDE SEQUENCE [LARGE SCALE GENOMIC DNA]</scope>
    <source>
        <strain evidence="1 2">Mu-80</strain>
    </source>
</reference>
<dbReference type="Proteomes" id="UP001371224">
    <property type="component" value="Unassembled WGS sequence"/>
</dbReference>
<dbReference type="EMBL" id="JBBDGM010000006">
    <property type="protein sequence ID" value="MEJ1088315.1"/>
    <property type="molecule type" value="Genomic_DNA"/>
</dbReference>
<organism evidence="1 2">
    <name type="scientific">Microbacterium bandirmense</name>
    <dbReference type="NCBI Taxonomy" id="3122050"/>
    <lineage>
        <taxon>Bacteria</taxon>
        <taxon>Bacillati</taxon>
        <taxon>Actinomycetota</taxon>
        <taxon>Actinomycetes</taxon>
        <taxon>Micrococcales</taxon>
        <taxon>Microbacteriaceae</taxon>
        <taxon>Microbacterium</taxon>
    </lineage>
</organism>